<gene>
    <name evidence="2" type="ORF">CDAR_242351</name>
</gene>
<dbReference type="Proteomes" id="UP001054837">
    <property type="component" value="Unassembled WGS sequence"/>
</dbReference>
<keyword evidence="3" id="KW-1185">Reference proteome</keyword>
<name>A0AAV4RUH4_9ARAC</name>
<sequence>MHCFSPGNVDSLKKFRRRFPGSNAAASTGQTLETVSKFQDEDRSENIPKARSLRGRLPIKIRSPAL</sequence>
<evidence type="ECO:0000256" key="1">
    <source>
        <dbReference type="SAM" id="MobiDB-lite"/>
    </source>
</evidence>
<evidence type="ECO:0000313" key="2">
    <source>
        <dbReference type="EMBL" id="GIY24339.1"/>
    </source>
</evidence>
<proteinExistence type="predicted"/>
<accession>A0AAV4RUH4</accession>
<feature type="region of interest" description="Disordered" evidence="1">
    <location>
        <begin position="20"/>
        <end position="66"/>
    </location>
</feature>
<feature type="compositionally biased region" description="Basic and acidic residues" evidence="1">
    <location>
        <begin position="38"/>
        <end position="48"/>
    </location>
</feature>
<feature type="compositionally biased region" description="Polar residues" evidence="1">
    <location>
        <begin position="24"/>
        <end position="37"/>
    </location>
</feature>
<organism evidence="2 3">
    <name type="scientific">Caerostris darwini</name>
    <dbReference type="NCBI Taxonomy" id="1538125"/>
    <lineage>
        <taxon>Eukaryota</taxon>
        <taxon>Metazoa</taxon>
        <taxon>Ecdysozoa</taxon>
        <taxon>Arthropoda</taxon>
        <taxon>Chelicerata</taxon>
        <taxon>Arachnida</taxon>
        <taxon>Araneae</taxon>
        <taxon>Araneomorphae</taxon>
        <taxon>Entelegynae</taxon>
        <taxon>Araneoidea</taxon>
        <taxon>Araneidae</taxon>
        <taxon>Caerostris</taxon>
    </lineage>
</organism>
<comment type="caution">
    <text evidence="2">The sequence shown here is derived from an EMBL/GenBank/DDBJ whole genome shotgun (WGS) entry which is preliminary data.</text>
</comment>
<reference evidence="2 3" key="1">
    <citation type="submission" date="2021-06" db="EMBL/GenBank/DDBJ databases">
        <title>Caerostris darwini draft genome.</title>
        <authorList>
            <person name="Kono N."/>
            <person name="Arakawa K."/>
        </authorList>
    </citation>
    <scope>NUCLEOTIDE SEQUENCE [LARGE SCALE GENOMIC DNA]</scope>
</reference>
<evidence type="ECO:0000313" key="3">
    <source>
        <dbReference type="Proteomes" id="UP001054837"/>
    </source>
</evidence>
<dbReference type="AlphaFoldDB" id="A0AAV4RUH4"/>
<dbReference type="EMBL" id="BPLQ01006665">
    <property type="protein sequence ID" value="GIY24339.1"/>
    <property type="molecule type" value="Genomic_DNA"/>
</dbReference>
<protein>
    <submittedName>
        <fullName evidence="2">Uncharacterized protein</fullName>
    </submittedName>
</protein>